<dbReference type="CDD" id="cd05013">
    <property type="entry name" value="SIS_RpiR"/>
    <property type="match status" value="1"/>
</dbReference>
<sequence length="263" mass="27352">MAAVVLADPEGAAVASITELADRAQVSQASVVRFSQALGFAGVPELRSRLTGDLSRRALELERSNIAEGEINDADSALDVVTKLAFHEARAIEHTAMALDLEALDRAAGAMAQAGRLVGFGVGASGLVVEDLSQKLQRIGCPFLFSADTHVQLANAALAGPGGVAFGASFRGATEEVIRGLKVARGSGALTVALTNVADSPVARAADVVLTTSVREAQFRAAAMASRMAQLAVVDFLFVRVAQQRFDNLAMALEATRAAVRPR</sequence>
<dbReference type="AlphaFoldDB" id="A0A645FE97"/>
<feature type="domain" description="HTH rpiR-type" evidence="4">
    <location>
        <begin position="1"/>
        <end position="57"/>
    </location>
</feature>
<reference evidence="6" key="1">
    <citation type="submission" date="2019-08" db="EMBL/GenBank/DDBJ databases">
        <authorList>
            <person name="Kucharzyk K."/>
            <person name="Murdoch R.W."/>
            <person name="Higgins S."/>
            <person name="Loffler F."/>
        </authorList>
    </citation>
    <scope>NUCLEOTIDE SEQUENCE</scope>
</reference>
<keyword evidence="1" id="KW-0805">Transcription regulation</keyword>
<dbReference type="GO" id="GO:1901135">
    <property type="term" value="P:carbohydrate derivative metabolic process"/>
    <property type="evidence" value="ECO:0007669"/>
    <property type="project" value="InterPro"/>
</dbReference>
<dbReference type="InterPro" id="IPR035472">
    <property type="entry name" value="RpiR-like_SIS"/>
</dbReference>
<dbReference type="InterPro" id="IPR001347">
    <property type="entry name" value="SIS_dom"/>
</dbReference>
<feature type="domain" description="SIS" evidence="5">
    <location>
        <begin position="107"/>
        <end position="247"/>
    </location>
</feature>
<dbReference type="InterPro" id="IPR000281">
    <property type="entry name" value="HTH_RpiR"/>
</dbReference>
<dbReference type="InterPro" id="IPR047640">
    <property type="entry name" value="RpiR-like"/>
</dbReference>
<dbReference type="PANTHER" id="PTHR30514:SF1">
    <property type="entry name" value="HTH-TYPE TRANSCRIPTIONAL REGULATOR HEXR-RELATED"/>
    <property type="match status" value="1"/>
</dbReference>
<dbReference type="Gene3D" id="3.40.50.10490">
    <property type="entry name" value="Glucose-6-phosphate isomerase like protein, domain 1"/>
    <property type="match status" value="1"/>
</dbReference>
<evidence type="ECO:0000256" key="2">
    <source>
        <dbReference type="ARBA" id="ARBA00023125"/>
    </source>
</evidence>
<dbReference type="EMBL" id="VSSQ01059117">
    <property type="protein sequence ID" value="MPN12715.1"/>
    <property type="molecule type" value="Genomic_DNA"/>
</dbReference>
<proteinExistence type="predicted"/>
<dbReference type="Pfam" id="PF01380">
    <property type="entry name" value="SIS"/>
    <property type="match status" value="1"/>
</dbReference>
<keyword evidence="2" id="KW-0238">DNA-binding</keyword>
<accession>A0A645FE97</accession>
<dbReference type="PANTHER" id="PTHR30514">
    <property type="entry name" value="GLUCOKINASE"/>
    <property type="match status" value="1"/>
</dbReference>
<dbReference type="Pfam" id="PF01418">
    <property type="entry name" value="HTH_6"/>
    <property type="match status" value="1"/>
</dbReference>
<evidence type="ECO:0000313" key="6">
    <source>
        <dbReference type="EMBL" id="MPN12715.1"/>
    </source>
</evidence>
<protein>
    <submittedName>
        <fullName evidence="6">Putative HTH-type transcriptional regulator YbbH</fullName>
    </submittedName>
</protein>
<organism evidence="6">
    <name type="scientific">bioreactor metagenome</name>
    <dbReference type="NCBI Taxonomy" id="1076179"/>
    <lineage>
        <taxon>unclassified sequences</taxon>
        <taxon>metagenomes</taxon>
        <taxon>ecological metagenomes</taxon>
    </lineage>
</organism>
<dbReference type="PROSITE" id="PS51071">
    <property type="entry name" value="HTH_RPIR"/>
    <property type="match status" value="1"/>
</dbReference>
<evidence type="ECO:0000259" key="5">
    <source>
        <dbReference type="PROSITE" id="PS51464"/>
    </source>
</evidence>
<dbReference type="SUPFAM" id="SSF53697">
    <property type="entry name" value="SIS domain"/>
    <property type="match status" value="1"/>
</dbReference>
<evidence type="ECO:0000256" key="1">
    <source>
        <dbReference type="ARBA" id="ARBA00023015"/>
    </source>
</evidence>
<evidence type="ECO:0000256" key="3">
    <source>
        <dbReference type="ARBA" id="ARBA00023163"/>
    </source>
</evidence>
<dbReference type="SUPFAM" id="SSF46689">
    <property type="entry name" value="Homeodomain-like"/>
    <property type="match status" value="1"/>
</dbReference>
<comment type="caution">
    <text evidence="6">The sequence shown here is derived from an EMBL/GenBank/DDBJ whole genome shotgun (WGS) entry which is preliminary data.</text>
</comment>
<dbReference type="GO" id="GO:0097367">
    <property type="term" value="F:carbohydrate derivative binding"/>
    <property type="evidence" value="ECO:0007669"/>
    <property type="project" value="InterPro"/>
</dbReference>
<dbReference type="InterPro" id="IPR036388">
    <property type="entry name" value="WH-like_DNA-bd_sf"/>
</dbReference>
<gene>
    <name evidence="6" type="primary">ybbH_18</name>
    <name evidence="6" type="ORF">SDC9_160034</name>
</gene>
<dbReference type="Gene3D" id="1.10.10.10">
    <property type="entry name" value="Winged helix-like DNA-binding domain superfamily/Winged helix DNA-binding domain"/>
    <property type="match status" value="1"/>
</dbReference>
<dbReference type="GO" id="GO:0003677">
    <property type="term" value="F:DNA binding"/>
    <property type="evidence" value="ECO:0007669"/>
    <property type="project" value="UniProtKB-KW"/>
</dbReference>
<dbReference type="InterPro" id="IPR046348">
    <property type="entry name" value="SIS_dom_sf"/>
</dbReference>
<dbReference type="InterPro" id="IPR009057">
    <property type="entry name" value="Homeodomain-like_sf"/>
</dbReference>
<evidence type="ECO:0000259" key="4">
    <source>
        <dbReference type="PROSITE" id="PS51071"/>
    </source>
</evidence>
<dbReference type="GO" id="GO:0003700">
    <property type="term" value="F:DNA-binding transcription factor activity"/>
    <property type="evidence" value="ECO:0007669"/>
    <property type="project" value="InterPro"/>
</dbReference>
<dbReference type="PROSITE" id="PS51464">
    <property type="entry name" value="SIS"/>
    <property type="match status" value="1"/>
</dbReference>
<keyword evidence="3" id="KW-0804">Transcription</keyword>
<name>A0A645FE97_9ZZZZ</name>